<feature type="domain" description="Sugar-binding" evidence="6">
    <location>
        <begin position="88"/>
        <end position="345"/>
    </location>
</feature>
<keyword evidence="2" id="KW-0805">Transcription regulation</keyword>
<dbReference type="KEGG" id="dra:DR_1935"/>
<dbReference type="Gene3D" id="1.10.10.10">
    <property type="entry name" value="Winged helix-like DNA-binding domain superfamily/Winged helix DNA-binding domain"/>
    <property type="match status" value="1"/>
</dbReference>
<dbReference type="SUPFAM" id="SSF46689">
    <property type="entry name" value="Homeodomain-like"/>
    <property type="match status" value="1"/>
</dbReference>
<keyword evidence="4" id="KW-0804">Transcription</keyword>
<dbReference type="Pfam" id="PF04198">
    <property type="entry name" value="Sugar-bind"/>
    <property type="match status" value="1"/>
</dbReference>
<dbReference type="STRING" id="243230.DR_1935"/>
<evidence type="ECO:0000313" key="8">
    <source>
        <dbReference type="Proteomes" id="UP000002524"/>
    </source>
</evidence>
<evidence type="ECO:0000256" key="3">
    <source>
        <dbReference type="ARBA" id="ARBA00023125"/>
    </source>
</evidence>
<gene>
    <name evidence="7" type="ordered locus">DR_1935</name>
</gene>
<reference evidence="7 8" key="1">
    <citation type="journal article" date="1999" name="Science">
        <title>Genome sequence of the radioresistant bacterium Deinococcus radiodurans R1.</title>
        <authorList>
            <person name="White O."/>
            <person name="Eisen J.A."/>
            <person name="Heidelberg J.F."/>
            <person name="Hickey E.K."/>
            <person name="Peterson J.D."/>
            <person name="Dodson R.J."/>
            <person name="Haft D.H."/>
            <person name="Gwinn M.L."/>
            <person name="Nelson W.C."/>
            <person name="Richardson D.L."/>
            <person name="Moffat K.S."/>
            <person name="Qin H."/>
            <person name="Jiang L."/>
            <person name="Pamphile W."/>
            <person name="Crosby M."/>
            <person name="Shen M."/>
            <person name="Vamathevan J.J."/>
            <person name="Lam P."/>
            <person name="McDonald L."/>
            <person name="Utterback T."/>
            <person name="Zalewski C."/>
            <person name="Makarova K.S."/>
            <person name="Aravind L."/>
            <person name="Daly M.J."/>
            <person name="Minton K.W."/>
            <person name="Fleischmann R.D."/>
            <person name="Ketchum K.A."/>
            <person name="Nelson K.E."/>
            <person name="Salzberg S."/>
            <person name="Smith H.O."/>
            <person name="Venter J.C."/>
            <person name="Fraser C.M."/>
        </authorList>
    </citation>
    <scope>NUCLEOTIDE SEQUENCE [LARGE SCALE GENOMIC DNA]</scope>
    <source>
        <strain evidence="8">ATCC 13939 / DSM 20539 / JCM 16871 / LMG 4051 / NBRC 15346 / NCIMB 9279 / R1 / VKM B-1422</strain>
    </source>
</reference>
<dbReference type="eggNOG" id="COG2390">
    <property type="taxonomic scope" value="Bacteria"/>
</dbReference>
<dbReference type="GO" id="GO:2000142">
    <property type="term" value="P:regulation of DNA-templated transcription initiation"/>
    <property type="evidence" value="ECO:0000318"/>
    <property type="project" value="GO_Central"/>
</dbReference>
<dbReference type="InterPro" id="IPR036388">
    <property type="entry name" value="WH-like_DNA-bd_sf"/>
</dbReference>
<dbReference type="EMBL" id="AE000513">
    <property type="protein sequence ID" value="AAF11487.1"/>
    <property type="molecule type" value="Genomic_DNA"/>
</dbReference>
<dbReference type="AlphaFoldDB" id="Q9RT33"/>
<proteinExistence type="inferred from homology"/>
<dbReference type="GeneID" id="69518170"/>
<organism evidence="7 8">
    <name type="scientific">Deinococcus radiodurans (strain ATCC 13939 / DSM 20539 / JCM 16871 / CCUG 27074 / LMG 4051 / NBRC 15346 / NCIMB 9279 / VKM B-1422 / R1)</name>
    <dbReference type="NCBI Taxonomy" id="243230"/>
    <lineage>
        <taxon>Bacteria</taxon>
        <taxon>Thermotogati</taxon>
        <taxon>Deinococcota</taxon>
        <taxon>Deinococci</taxon>
        <taxon>Deinococcales</taxon>
        <taxon>Deinococcaceae</taxon>
        <taxon>Deinococcus</taxon>
    </lineage>
</organism>
<evidence type="ECO:0000313" key="7">
    <source>
        <dbReference type="EMBL" id="AAF11487.1"/>
    </source>
</evidence>
<dbReference type="HOGENOM" id="CLU_054506_1_3_0"/>
<protein>
    <submittedName>
        <fullName evidence="7">Transcriptional regulator</fullName>
    </submittedName>
</protein>
<dbReference type="EnsemblBacteria" id="AAF11487">
    <property type="protein sequence ID" value="AAF11487"/>
    <property type="gene ID" value="DR_1935"/>
</dbReference>
<dbReference type="PIR" id="A75336">
    <property type="entry name" value="A75336"/>
</dbReference>
<dbReference type="GO" id="GO:0030246">
    <property type="term" value="F:carbohydrate binding"/>
    <property type="evidence" value="ECO:0007669"/>
    <property type="project" value="InterPro"/>
</dbReference>
<evidence type="ECO:0000256" key="5">
    <source>
        <dbReference type="SAM" id="MobiDB-lite"/>
    </source>
</evidence>
<dbReference type="OrthoDB" id="58802at2"/>
<dbReference type="InterPro" id="IPR009057">
    <property type="entry name" value="Homeodomain-like_sf"/>
</dbReference>
<dbReference type="SUPFAM" id="SSF100950">
    <property type="entry name" value="NagB/RpiA/CoA transferase-like"/>
    <property type="match status" value="1"/>
</dbReference>
<comment type="similarity">
    <text evidence="1">Belongs to the SorC transcriptional regulatory family.</text>
</comment>
<dbReference type="InterPro" id="IPR037171">
    <property type="entry name" value="NagB/RpiA_transferase-like"/>
</dbReference>
<dbReference type="Gene3D" id="3.40.50.1360">
    <property type="match status" value="1"/>
</dbReference>
<keyword evidence="3" id="KW-0238">DNA-binding</keyword>
<evidence type="ECO:0000256" key="4">
    <source>
        <dbReference type="ARBA" id="ARBA00023163"/>
    </source>
</evidence>
<feature type="compositionally biased region" description="Acidic residues" evidence="5">
    <location>
        <begin position="23"/>
        <end position="32"/>
    </location>
</feature>
<evidence type="ECO:0000259" key="6">
    <source>
        <dbReference type="Pfam" id="PF04198"/>
    </source>
</evidence>
<dbReference type="PANTHER" id="PTHR34294">
    <property type="entry name" value="TRANSCRIPTIONAL REGULATOR-RELATED"/>
    <property type="match status" value="1"/>
</dbReference>
<dbReference type="PaxDb" id="243230-DR_1935"/>
<dbReference type="RefSeq" id="WP_010888568.1">
    <property type="nucleotide sequence ID" value="NC_001263.1"/>
</dbReference>
<feature type="region of interest" description="Disordered" evidence="5">
    <location>
        <begin position="1"/>
        <end position="34"/>
    </location>
</feature>
<dbReference type="InParanoid" id="Q9RT33"/>
<dbReference type="InterPro" id="IPR051054">
    <property type="entry name" value="SorC_transcr_regulators"/>
</dbReference>
<dbReference type="GO" id="GO:0000987">
    <property type="term" value="F:cis-regulatory region sequence-specific DNA binding"/>
    <property type="evidence" value="ECO:0000318"/>
    <property type="project" value="GO_Central"/>
</dbReference>
<keyword evidence="8" id="KW-1185">Reference proteome</keyword>
<dbReference type="InterPro" id="IPR007324">
    <property type="entry name" value="Sugar-bd_dom_put"/>
</dbReference>
<evidence type="ECO:0000256" key="1">
    <source>
        <dbReference type="ARBA" id="ARBA00010466"/>
    </source>
</evidence>
<name>Q9RT33_DEIRA</name>
<dbReference type="Proteomes" id="UP000002524">
    <property type="component" value="Chromosome 1"/>
</dbReference>
<accession>Q9RT33</accession>
<dbReference type="PANTHER" id="PTHR34294:SF1">
    <property type="entry name" value="TRANSCRIPTIONAL REGULATOR LSRR"/>
    <property type="match status" value="1"/>
</dbReference>
<sequence>MNRCSPAAPCTDQRSGFTYADSVNDDAPDDPTDQQAAQAVQVARLYYHQGLTTGDIARELGLSRPKVSRLLALARRNGTVDIRIHDPQGHPCSLQARLMERWPGVQAQVVGLPPHSTQDLRLERVALAAAHWLGSALRPGLVVGLAWGNTLDAVSRALTPRPLSGVQFVQLNGSASVLELSSGFVGGTLTRLAQAVRGQAHLFPVPTFFDDPATKQAMWRERSVQHVVQLQRQAELLLFSVGSPHAALPSHVYAAGYLDPDDLTQLEREGAVGDIATMFFRADGSWDGLSLNARSSGPDLALIRDHPNTACIVADPGKAAALRAALDGGLLRTLIVDETTAAGVLGEG</sequence>
<dbReference type="FunCoup" id="Q9RT33">
    <property type="interactions" value="27"/>
</dbReference>
<evidence type="ECO:0000256" key="2">
    <source>
        <dbReference type="ARBA" id="ARBA00023015"/>
    </source>
</evidence>
<dbReference type="PATRIC" id="fig|243230.17.peg.2153"/>